<dbReference type="PANTHER" id="PTHR38465">
    <property type="entry name" value="HTH-TYPE TRANSCRIPTIONAL REGULATOR MJ1563-RELATED"/>
    <property type="match status" value="1"/>
</dbReference>
<dbReference type="AlphaFoldDB" id="D7DIV4"/>
<keyword evidence="2 4" id="KW-0238">DNA-binding</keyword>
<reference evidence="6" key="1">
    <citation type="submission" date="2010-05" db="EMBL/GenBank/DDBJ databases">
        <title>Complete sequence of Methylotenera sp. 301.</title>
        <authorList>
            <person name="Lucas S."/>
            <person name="Copeland A."/>
            <person name="Lapidus A."/>
            <person name="Cheng J.-F."/>
            <person name="Bruce D."/>
            <person name="Goodwin L."/>
            <person name="Pitluck S."/>
            <person name="Clum A."/>
            <person name="Land M."/>
            <person name="Hauser L."/>
            <person name="Kyrpides N."/>
            <person name="Ivanova N."/>
            <person name="Chistoservova L."/>
            <person name="Kalyuzhnaya M."/>
            <person name="Woyke T."/>
        </authorList>
    </citation>
    <scope>NUCLEOTIDE SEQUENCE [LARGE SCALE GENOMIC DNA]</scope>
    <source>
        <strain evidence="6">301</strain>
    </source>
</reference>
<dbReference type="RefSeq" id="WP_013148301.1">
    <property type="nucleotide sequence ID" value="NC_014207.1"/>
</dbReference>
<dbReference type="Gene3D" id="1.10.10.10">
    <property type="entry name" value="Winged helix-like DNA-binding domain superfamily/Winged helix DNA-binding domain"/>
    <property type="match status" value="1"/>
</dbReference>
<dbReference type="InterPro" id="IPR036390">
    <property type="entry name" value="WH_DNA-bd_sf"/>
</dbReference>
<dbReference type="KEGG" id="meh:M301_1609"/>
<dbReference type="InterPro" id="IPR052362">
    <property type="entry name" value="HTH-GbsR_regulator"/>
</dbReference>
<reference evidence="5 6" key="2">
    <citation type="journal article" date="2011" name="J. Bacteriol.">
        <title>Genomes of three methylotrophs from a single niche uncover genetic and metabolic divergence of Methylophilaceae.</title>
        <authorList>
            <person name="Lapidus A."/>
            <person name="Clum A."/>
            <person name="Labutti K."/>
            <person name="Kaluzhnaya M.G."/>
            <person name="Lim S."/>
            <person name="Beck D.A."/>
            <person name="Glavina Del Rio T."/>
            <person name="Nolan M."/>
            <person name="Mavromatis K."/>
            <person name="Huntemann M."/>
            <person name="Lucas S."/>
            <person name="Lidstrom M.E."/>
            <person name="Ivanova N."/>
            <person name="Chistoserdova L."/>
        </authorList>
    </citation>
    <scope>NUCLEOTIDE SEQUENCE [LARGE SCALE GENOMIC DNA]</scope>
    <source>
        <strain evidence="5 6">301</strain>
    </source>
</reference>
<protein>
    <recommendedName>
        <fullName evidence="4">HTH-type transcriptional regulator</fullName>
    </recommendedName>
</protein>
<evidence type="ECO:0000256" key="4">
    <source>
        <dbReference type="PIRNR" id="PIRNR006707"/>
    </source>
</evidence>
<dbReference type="SUPFAM" id="SSF46785">
    <property type="entry name" value="Winged helix' DNA-binding domain"/>
    <property type="match status" value="1"/>
</dbReference>
<evidence type="ECO:0000256" key="3">
    <source>
        <dbReference type="ARBA" id="ARBA00023163"/>
    </source>
</evidence>
<proteinExistence type="inferred from homology"/>
<organism evidence="5 6">
    <name type="scientific">Methylotenera versatilis (strain 301)</name>
    <dbReference type="NCBI Taxonomy" id="666681"/>
    <lineage>
        <taxon>Bacteria</taxon>
        <taxon>Pseudomonadati</taxon>
        <taxon>Pseudomonadota</taxon>
        <taxon>Betaproteobacteria</taxon>
        <taxon>Nitrosomonadales</taxon>
        <taxon>Methylophilaceae</taxon>
        <taxon>Methylotenera</taxon>
    </lineage>
</organism>
<gene>
    <name evidence="5" type="ordered locus">M301_1609</name>
</gene>
<sequence length="188" mass="22059">MNTEANIESNEKIQLSELGNQFILHWGEMGTRWGINRTVSQIHAFLYFIGKPANAEQIADTLQVARSNVSNSLKELQNWHLVRITHMMGDRRDYFETSLDIWELFRTVITERKAREFDPTVQFLERYLSESTFNNNELEAKKRVQDMLELMKTLSIWGDEMIKLKPETLTKIMKYGAKIQMLIRGNNS</sequence>
<dbReference type="InterPro" id="IPR036388">
    <property type="entry name" value="WH-like_DNA-bd_sf"/>
</dbReference>
<evidence type="ECO:0000313" key="5">
    <source>
        <dbReference type="EMBL" id="ADI29989.1"/>
    </source>
</evidence>
<dbReference type="PIRSF" id="PIRSF006707">
    <property type="entry name" value="MJ1563"/>
    <property type="match status" value="1"/>
</dbReference>
<keyword evidence="6" id="KW-1185">Reference proteome</keyword>
<keyword evidence="1 4" id="KW-0805">Transcription regulation</keyword>
<evidence type="ECO:0000256" key="1">
    <source>
        <dbReference type="ARBA" id="ARBA00023015"/>
    </source>
</evidence>
<dbReference type="eggNOG" id="COG1510">
    <property type="taxonomic scope" value="Bacteria"/>
</dbReference>
<evidence type="ECO:0000313" key="6">
    <source>
        <dbReference type="Proteomes" id="UP000000383"/>
    </source>
</evidence>
<dbReference type="InterPro" id="IPR026282">
    <property type="entry name" value="MJ1563"/>
</dbReference>
<comment type="similarity">
    <text evidence="4">Belongs to the GbsR family.</text>
</comment>
<accession>D7DIV4</accession>
<dbReference type="Proteomes" id="UP000000383">
    <property type="component" value="Chromosome"/>
</dbReference>
<dbReference type="STRING" id="666681.M301_1609"/>
<evidence type="ECO:0000256" key="2">
    <source>
        <dbReference type="ARBA" id="ARBA00023125"/>
    </source>
</evidence>
<name>D7DIV4_METV0</name>
<dbReference type="EMBL" id="CP002056">
    <property type="protein sequence ID" value="ADI29989.1"/>
    <property type="molecule type" value="Genomic_DNA"/>
</dbReference>
<keyword evidence="3 4" id="KW-0804">Transcription</keyword>
<dbReference type="GO" id="GO:0003677">
    <property type="term" value="F:DNA binding"/>
    <property type="evidence" value="ECO:0007669"/>
    <property type="project" value="UniProtKB-UniRule"/>
</dbReference>
<dbReference type="PANTHER" id="PTHR38465:SF1">
    <property type="entry name" value="HTH-TYPE TRANSCRIPTIONAL REGULATOR MJ1563-RELATED"/>
    <property type="match status" value="1"/>
</dbReference>
<dbReference type="HOGENOM" id="CLU_107540_0_0_4"/>